<keyword evidence="5 8" id="KW-0812">Transmembrane</keyword>
<evidence type="ECO:0000256" key="7">
    <source>
        <dbReference type="ARBA" id="ARBA00023136"/>
    </source>
</evidence>
<accession>A0A418PN29</accession>
<evidence type="ECO:0000259" key="9">
    <source>
        <dbReference type="PROSITE" id="PS50928"/>
    </source>
</evidence>
<evidence type="ECO:0000256" key="8">
    <source>
        <dbReference type="RuleBase" id="RU363032"/>
    </source>
</evidence>
<dbReference type="AlphaFoldDB" id="A0A418PN29"/>
<dbReference type="InterPro" id="IPR000515">
    <property type="entry name" value="MetI-like"/>
</dbReference>
<comment type="subcellular location">
    <subcellularLocation>
        <location evidence="1">Cell inner membrane</location>
        <topology evidence="1">Multi-pass membrane protein</topology>
    </subcellularLocation>
    <subcellularLocation>
        <location evidence="8">Cell membrane</location>
        <topology evidence="8">Multi-pass membrane protein</topology>
    </subcellularLocation>
</comment>
<reference evidence="10 11" key="1">
    <citation type="submission" date="2018-09" db="EMBL/GenBank/DDBJ databases">
        <authorList>
            <person name="Wang X."/>
            <person name="Du Z."/>
        </authorList>
    </citation>
    <scope>NUCLEOTIDE SEQUENCE [LARGE SCALE GENOMIC DNA]</scope>
    <source>
        <strain evidence="10 11">N3</strain>
    </source>
</reference>
<feature type="transmembrane region" description="Helical" evidence="8">
    <location>
        <begin position="60"/>
        <end position="81"/>
    </location>
</feature>
<feature type="transmembrane region" description="Helical" evidence="8">
    <location>
        <begin position="147"/>
        <end position="167"/>
    </location>
</feature>
<evidence type="ECO:0000256" key="2">
    <source>
        <dbReference type="ARBA" id="ARBA00022448"/>
    </source>
</evidence>
<evidence type="ECO:0000256" key="3">
    <source>
        <dbReference type="ARBA" id="ARBA00022475"/>
    </source>
</evidence>
<comment type="caution">
    <text evidence="10">The sequence shown here is derived from an EMBL/GenBank/DDBJ whole genome shotgun (WGS) entry which is preliminary data.</text>
</comment>
<dbReference type="OrthoDB" id="9785836at2"/>
<organism evidence="10 11">
    <name type="scientific">Algoriphagus lacus</name>
    <dbReference type="NCBI Taxonomy" id="2056311"/>
    <lineage>
        <taxon>Bacteria</taxon>
        <taxon>Pseudomonadati</taxon>
        <taxon>Bacteroidota</taxon>
        <taxon>Cytophagia</taxon>
        <taxon>Cytophagales</taxon>
        <taxon>Cyclobacteriaceae</taxon>
        <taxon>Algoriphagus</taxon>
    </lineage>
</organism>
<keyword evidence="3" id="KW-1003">Cell membrane</keyword>
<dbReference type="Gene3D" id="1.10.3720.10">
    <property type="entry name" value="MetI-like"/>
    <property type="match status" value="1"/>
</dbReference>
<sequence length="282" mass="31549">MKSKSAFGLLFFFLLGLLPFAAALVYALLYSLGIVGILSEGVSLTHWQQVIQSGELLGSFLYSALLAGTGVSLSVILALLISMGLRTSLQHRFWSLLMYFPLAIPGMVASFLSIQLLSKAGFFSRISMKLGWIDRLQEFPDWINDSYGIGIILTFVLIVSPFFVILFSNVYQNERIAELSTLAYSLGARGNQVFWQVTLPILFSKTKRIMILYFIFLLGSYEIPLVLGQESPQMLSVLIIRELKQFDLKLIPEGYVVAVAYTVVIAIAALLVFRRKEVQVHE</sequence>
<keyword evidence="7 8" id="KW-0472">Membrane</keyword>
<dbReference type="GO" id="GO:0055085">
    <property type="term" value="P:transmembrane transport"/>
    <property type="evidence" value="ECO:0007669"/>
    <property type="project" value="InterPro"/>
</dbReference>
<feature type="domain" description="ABC transmembrane type-1" evidence="9">
    <location>
        <begin position="60"/>
        <end position="272"/>
    </location>
</feature>
<dbReference type="PANTHER" id="PTHR43357:SF4">
    <property type="entry name" value="INNER MEMBRANE ABC TRANSPORTER PERMEASE PROTEIN YDCV"/>
    <property type="match status" value="1"/>
</dbReference>
<keyword evidence="4" id="KW-0997">Cell inner membrane</keyword>
<dbReference type="CDD" id="cd06261">
    <property type="entry name" value="TM_PBP2"/>
    <property type="match status" value="1"/>
</dbReference>
<comment type="similarity">
    <text evidence="8">Belongs to the binding-protein-dependent transport system permease family.</text>
</comment>
<evidence type="ECO:0000256" key="1">
    <source>
        <dbReference type="ARBA" id="ARBA00004429"/>
    </source>
</evidence>
<name>A0A418PN29_9BACT</name>
<proteinExistence type="inferred from homology"/>
<keyword evidence="2 8" id="KW-0813">Transport</keyword>
<keyword evidence="6 8" id="KW-1133">Transmembrane helix</keyword>
<keyword evidence="11" id="KW-1185">Reference proteome</keyword>
<dbReference type="PANTHER" id="PTHR43357">
    <property type="entry name" value="INNER MEMBRANE ABC TRANSPORTER PERMEASE PROTEIN YDCV"/>
    <property type="match status" value="1"/>
</dbReference>
<gene>
    <name evidence="10" type="ORF">D0X99_16130</name>
</gene>
<dbReference type="InterPro" id="IPR035906">
    <property type="entry name" value="MetI-like_sf"/>
</dbReference>
<dbReference type="Proteomes" id="UP000283522">
    <property type="component" value="Unassembled WGS sequence"/>
</dbReference>
<evidence type="ECO:0000313" key="10">
    <source>
        <dbReference type="EMBL" id="RIW13304.1"/>
    </source>
</evidence>
<feature type="transmembrane region" description="Helical" evidence="8">
    <location>
        <begin position="93"/>
        <end position="114"/>
    </location>
</feature>
<feature type="transmembrane region" description="Helical" evidence="8">
    <location>
        <begin position="209"/>
        <end position="227"/>
    </location>
</feature>
<evidence type="ECO:0000256" key="6">
    <source>
        <dbReference type="ARBA" id="ARBA00022989"/>
    </source>
</evidence>
<evidence type="ECO:0000313" key="11">
    <source>
        <dbReference type="Proteomes" id="UP000283522"/>
    </source>
</evidence>
<evidence type="ECO:0000256" key="5">
    <source>
        <dbReference type="ARBA" id="ARBA00022692"/>
    </source>
</evidence>
<dbReference type="EMBL" id="QXML01000009">
    <property type="protein sequence ID" value="RIW13304.1"/>
    <property type="molecule type" value="Genomic_DNA"/>
</dbReference>
<feature type="transmembrane region" description="Helical" evidence="8">
    <location>
        <begin position="254"/>
        <end position="273"/>
    </location>
</feature>
<dbReference type="GO" id="GO:0005886">
    <property type="term" value="C:plasma membrane"/>
    <property type="evidence" value="ECO:0007669"/>
    <property type="project" value="UniProtKB-SubCell"/>
</dbReference>
<dbReference type="PROSITE" id="PS50928">
    <property type="entry name" value="ABC_TM1"/>
    <property type="match status" value="1"/>
</dbReference>
<dbReference type="Pfam" id="PF00528">
    <property type="entry name" value="BPD_transp_1"/>
    <property type="match status" value="1"/>
</dbReference>
<protein>
    <submittedName>
        <fullName evidence="10">ABC transporter permease subunit</fullName>
    </submittedName>
</protein>
<dbReference type="SUPFAM" id="SSF161098">
    <property type="entry name" value="MetI-like"/>
    <property type="match status" value="1"/>
</dbReference>
<evidence type="ECO:0000256" key="4">
    <source>
        <dbReference type="ARBA" id="ARBA00022519"/>
    </source>
</evidence>
<dbReference type="RefSeq" id="WP_119478891.1">
    <property type="nucleotide sequence ID" value="NZ_QXML01000009.1"/>
</dbReference>